<dbReference type="InterPro" id="IPR008948">
    <property type="entry name" value="L-Aspartase-like"/>
</dbReference>
<proteinExistence type="predicted"/>
<accession>A0ABN2P0H6</accession>
<evidence type="ECO:0000256" key="1">
    <source>
        <dbReference type="ARBA" id="ARBA00023239"/>
    </source>
</evidence>
<dbReference type="SUPFAM" id="SSF48557">
    <property type="entry name" value="L-aspartase-like"/>
    <property type="match status" value="1"/>
</dbReference>
<dbReference type="Gene3D" id="1.20.200.10">
    <property type="entry name" value="Fumarase/aspartase (Central domain)"/>
    <property type="match status" value="1"/>
</dbReference>
<dbReference type="EMBL" id="BAAAMY010000001">
    <property type="protein sequence ID" value="GAA1908293.1"/>
    <property type="molecule type" value="Genomic_DNA"/>
</dbReference>
<sequence>MTARAVVVAHPADLDAAAVRAVAAGATVELDDGLAGRLGATRAEVLAALDGGVPAYGVSTGMGALSDVALAETDRGDHSARLMLARAVGGPPYLDGTETRALLAVRLRTFLAGDAGVSAELCAWLAGLLASDALPAVPRTGSGAAGEIIPLSHAFGHLAGVGRWLTHAPPEAPGPLGPKEGLSLLQGTPVAAALALLRADDVRRLETLWLTTAAAEVGLVGASRDPYRPALARGDDVLAGVLADLAAALPGVTDDAPVRRLQAPVSFRVVGHVHAHLRRAVAALDGAVDRVLDGVGDSPAWLPGGSEGEEDDQDYQGGVFVGTAGFHGLELAAGADTLRVALAHAATVGAARLHRMLDPRTSGLPAQLSADPGPHGGLVAVHKRAVAAVHAVSGWSATPLGAAETSGGQEDVQTFALEALERLRLTVAAAHEVVACELLAVHQARLLAPHLLAEAPAPLAGLLDRLAALLPASTLDRPWGEDLQTLLEAALTAPAVGPDE</sequence>
<dbReference type="Pfam" id="PF00221">
    <property type="entry name" value="Lyase_aromatic"/>
    <property type="match status" value="1"/>
</dbReference>
<dbReference type="RefSeq" id="WP_344003660.1">
    <property type="nucleotide sequence ID" value="NZ_BAAAMY010000001.1"/>
</dbReference>
<name>A0ABN2P0H6_9ACTN</name>
<dbReference type="Gene3D" id="1.10.275.10">
    <property type="entry name" value="Fumarase/aspartase (N-terminal domain)"/>
    <property type="match status" value="1"/>
</dbReference>
<keyword evidence="3" id="KW-1185">Reference proteome</keyword>
<dbReference type="InterPro" id="IPR001106">
    <property type="entry name" value="Aromatic_Lyase"/>
</dbReference>
<dbReference type="PANTHER" id="PTHR10362">
    <property type="entry name" value="HISTIDINE AMMONIA-LYASE"/>
    <property type="match status" value="1"/>
</dbReference>
<comment type="caution">
    <text evidence="2">The sequence shown here is derived from an EMBL/GenBank/DDBJ whole genome shotgun (WGS) entry which is preliminary data.</text>
</comment>
<dbReference type="GO" id="GO:0016829">
    <property type="term" value="F:lyase activity"/>
    <property type="evidence" value="ECO:0007669"/>
    <property type="project" value="UniProtKB-KW"/>
</dbReference>
<evidence type="ECO:0000313" key="2">
    <source>
        <dbReference type="EMBL" id="GAA1908293.1"/>
    </source>
</evidence>
<reference evidence="2 3" key="1">
    <citation type="journal article" date="2019" name="Int. J. Syst. Evol. Microbiol.">
        <title>The Global Catalogue of Microorganisms (GCM) 10K type strain sequencing project: providing services to taxonomists for standard genome sequencing and annotation.</title>
        <authorList>
            <consortium name="The Broad Institute Genomics Platform"/>
            <consortium name="The Broad Institute Genome Sequencing Center for Infectious Disease"/>
            <person name="Wu L."/>
            <person name="Ma J."/>
        </authorList>
    </citation>
    <scope>NUCLEOTIDE SEQUENCE [LARGE SCALE GENOMIC DNA]</scope>
    <source>
        <strain evidence="2 3">JCM 14046</strain>
    </source>
</reference>
<organism evidence="2 3">
    <name type="scientific">Nocardioides lentus</name>
    <dbReference type="NCBI Taxonomy" id="338077"/>
    <lineage>
        <taxon>Bacteria</taxon>
        <taxon>Bacillati</taxon>
        <taxon>Actinomycetota</taxon>
        <taxon>Actinomycetes</taxon>
        <taxon>Propionibacteriales</taxon>
        <taxon>Nocardioidaceae</taxon>
        <taxon>Nocardioides</taxon>
    </lineage>
</organism>
<dbReference type="InterPro" id="IPR024083">
    <property type="entry name" value="Fumarase/histidase_N"/>
</dbReference>
<gene>
    <name evidence="2" type="ORF">GCM10009737_06620</name>
</gene>
<evidence type="ECO:0000313" key="3">
    <source>
        <dbReference type="Proteomes" id="UP001501612"/>
    </source>
</evidence>
<dbReference type="Proteomes" id="UP001501612">
    <property type="component" value="Unassembled WGS sequence"/>
</dbReference>
<keyword evidence="1 2" id="KW-0456">Lyase</keyword>
<protein>
    <submittedName>
        <fullName evidence="2">Aromatic amino acid lyase</fullName>
    </submittedName>
</protein>